<evidence type="ECO:0000256" key="1">
    <source>
        <dbReference type="ARBA" id="ARBA00004418"/>
    </source>
</evidence>
<dbReference type="EMBL" id="VIKU02000003">
    <property type="protein sequence ID" value="NHF60025.1"/>
    <property type="molecule type" value="Genomic_DNA"/>
</dbReference>
<dbReference type="PANTHER" id="PTHR30024">
    <property type="entry name" value="ALIPHATIC SULFONATES-BINDING PROTEIN-RELATED"/>
    <property type="match status" value="1"/>
</dbReference>
<dbReference type="Pfam" id="PF22384">
    <property type="entry name" value="PBP2_Ca3427_like"/>
    <property type="match status" value="1"/>
</dbReference>
<name>A0A967AVP5_9FLAO</name>
<organism evidence="5 6">
    <name type="scientific">Pelagihabitans pacificus</name>
    <dbReference type="NCBI Taxonomy" id="2696054"/>
    <lineage>
        <taxon>Bacteria</taxon>
        <taxon>Pseudomonadati</taxon>
        <taxon>Bacteroidota</taxon>
        <taxon>Flavobacteriia</taxon>
        <taxon>Flavobacteriales</taxon>
        <taxon>Flavobacteriaceae</taxon>
        <taxon>Pelagihabitans</taxon>
    </lineage>
</organism>
<dbReference type="InterPro" id="IPR054364">
    <property type="entry name" value="Ca3427-like_PBP2"/>
</dbReference>
<dbReference type="Proteomes" id="UP000707206">
    <property type="component" value="Unassembled WGS sequence"/>
</dbReference>
<keyword evidence="3" id="KW-0732">Signal</keyword>
<dbReference type="PANTHER" id="PTHR30024:SF47">
    <property type="entry name" value="TAURINE-BINDING PERIPLASMIC PROTEIN"/>
    <property type="match status" value="1"/>
</dbReference>
<comment type="similarity">
    <text evidence="2">Belongs to the bacterial solute-binding protein SsuA/TauA family.</text>
</comment>
<accession>A0A967AVP5</accession>
<dbReference type="GO" id="GO:0042597">
    <property type="term" value="C:periplasmic space"/>
    <property type="evidence" value="ECO:0007669"/>
    <property type="project" value="UniProtKB-SubCell"/>
</dbReference>
<dbReference type="RefSeq" id="WP_152574529.1">
    <property type="nucleotide sequence ID" value="NZ_VIKU02000003.1"/>
</dbReference>
<gene>
    <name evidence="5" type="ORF">FK220_011775</name>
</gene>
<protein>
    <submittedName>
        <fullName evidence="5">ABC transporter substrate-binding protein</fullName>
    </submittedName>
</protein>
<dbReference type="SUPFAM" id="SSF53850">
    <property type="entry name" value="Periplasmic binding protein-like II"/>
    <property type="match status" value="1"/>
</dbReference>
<dbReference type="CDD" id="cd13637">
    <property type="entry name" value="PBP2_Ca3427_like"/>
    <property type="match status" value="1"/>
</dbReference>
<evidence type="ECO:0000313" key="6">
    <source>
        <dbReference type="Proteomes" id="UP000707206"/>
    </source>
</evidence>
<sequence>MKKVNIIGVPEHFNLPWHLAIEEGAFEQRGIDLKWTDIPEGTGKMCQLLQEGETDLAIILTEGIVKSITEGNPSKIVQKYIETPLQWGIHVAADSNFQMLSELENTKAAISRFGSGSHLMAFVQAKNQGWDPQHLQFELVNNLEGAVKALTEGRGDYFMWEHFTTKPLVDQGIFRRLGDCPTPWPCFVIAATDHFLENHRNTLRHILEIINLYTSEFKKIPSIDRTLANRYGQQLADIREWLGITDWSQAQLDPNTLKKIKEQLMELNLLKKKLEPNELLFAM</sequence>
<keyword evidence="6" id="KW-1185">Reference proteome</keyword>
<reference evidence="5" key="1">
    <citation type="submission" date="2019-07" db="EMBL/GenBank/DDBJ databases">
        <authorList>
            <person name="De-Chao Zhang Q."/>
        </authorList>
    </citation>
    <scope>NUCLEOTIDE SEQUENCE</scope>
    <source>
        <strain evidence="5">TP-CH-4</strain>
    </source>
</reference>
<evidence type="ECO:0000256" key="3">
    <source>
        <dbReference type="ARBA" id="ARBA00022729"/>
    </source>
</evidence>
<comment type="subcellular location">
    <subcellularLocation>
        <location evidence="1">Periplasm</location>
    </subcellularLocation>
</comment>
<dbReference type="AlphaFoldDB" id="A0A967AVP5"/>
<evidence type="ECO:0000259" key="4">
    <source>
        <dbReference type="Pfam" id="PF22384"/>
    </source>
</evidence>
<comment type="caution">
    <text evidence="5">The sequence shown here is derived from an EMBL/GenBank/DDBJ whole genome shotgun (WGS) entry which is preliminary data.</text>
</comment>
<evidence type="ECO:0000256" key="2">
    <source>
        <dbReference type="ARBA" id="ARBA00010742"/>
    </source>
</evidence>
<feature type="domain" description="Ca3427-like PBP 2" evidence="4">
    <location>
        <begin position="87"/>
        <end position="179"/>
    </location>
</feature>
<evidence type="ECO:0000313" key="5">
    <source>
        <dbReference type="EMBL" id="NHF60025.1"/>
    </source>
</evidence>
<proteinExistence type="inferred from homology"/>
<dbReference type="Gene3D" id="3.40.190.10">
    <property type="entry name" value="Periplasmic binding protein-like II"/>
    <property type="match status" value="2"/>
</dbReference>
<reference evidence="5" key="2">
    <citation type="submission" date="2020-03" db="EMBL/GenBank/DDBJ databases">
        <title>Flavobacteriaceae bacterium strain TP-CH-4, a member of the family Flavobacteriaceae isolated from a deep-sea seamount.</title>
        <authorList>
            <person name="Zhang D.-C."/>
        </authorList>
    </citation>
    <scope>NUCLEOTIDE SEQUENCE</scope>
    <source>
        <strain evidence="5">TP-CH-4</strain>
    </source>
</reference>